<evidence type="ECO:0000313" key="4">
    <source>
        <dbReference type="Proteomes" id="UP000886998"/>
    </source>
</evidence>
<sequence length="82" mass="9134">MHPSLVIDTSERETDRSLGSRPPHLPWTIDRGALKGPLSQGHFMARVPESITAVYKEGDEKRINHPVPDLSLKGGLHIPSRF</sequence>
<accession>A0A8X6YEX1</accession>
<evidence type="ECO:0000256" key="1">
    <source>
        <dbReference type="SAM" id="MobiDB-lite"/>
    </source>
</evidence>
<protein>
    <submittedName>
        <fullName evidence="2">Uncharacterized protein</fullName>
    </submittedName>
</protein>
<dbReference type="EMBL" id="BMAV01020698">
    <property type="protein sequence ID" value="GFY74364.1"/>
    <property type="molecule type" value="Genomic_DNA"/>
</dbReference>
<dbReference type="OrthoDB" id="6451414at2759"/>
<feature type="compositionally biased region" description="Basic and acidic residues" evidence="1">
    <location>
        <begin position="9"/>
        <end position="18"/>
    </location>
</feature>
<dbReference type="EMBL" id="BMAV01018999">
    <property type="protein sequence ID" value="GFY71636.1"/>
    <property type="molecule type" value="Genomic_DNA"/>
</dbReference>
<evidence type="ECO:0000313" key="2">
    <source>
        <dbReference type="EMBL" id="GFY71636.1"/>
    </source>
</evidence>
<dbReference type="Proteomes" id="UP000886998">
    <property type="component" value="Unassembled WGS sequence"/>
</dbReference>
<keyword evidence="4" id="KW-1185">Reference proteome</keyword>
<reference evidence="2" key="1">
    <citation type="submission" date="2020-08" db="EMBL/GenBank/DDBJ databases">
        <title>Multicomponent nature underlies the extraordinary mechanical properties of spider dragline silk.</title>
        <authorList>
            <person name="Kono N."/>
            <person name="Nakamura H."/>
            <person name="Mori M."/>
            <person name="Yoshida Y."/>
            <person name="Ohtoshi R."/>
            <person name="Malay A.D."/>
            <person name="Moran D.A.P."/>
            <person name="Tomita M."/>
            <person name="Numata K."/>
            <person name="Arakawa K."/>
        </authorList>
    </citation>
    <scope>NUCLEOTIDE SEQUENCE</scope>
</reference>
<organism evidence="2 4">
    <name type="scientific">Trichonephila inaurata madagascariensis</name>
    <dbReference type="NCBI Taxonomy" id="2747483"/>
    <lineage>
        <taxon>Eukaryota</taxon>
        <taxon>Metazoa</taxon>
        <taxon>Ecdysozoa</taxon>
        <taxon>Arthropoda</taxon>
        <taxon>Chelicerata</taxon>
        <taxon>Arachnida</taxon>
        <taxon>Araneae</taxon>
        <taxon>Araneomorphae</taxon>
        <taxon>Entelegynae</taxon>
        <taxon>Araneoidea</taxon>
        <taxon>Nephilidae</taxon>
        <taxon>Trichonephila</taxon>
        <taxon>Trichonephila inaurata</taxon>
    </lineage>
</organism>
<name>A0A8X6YEX1_9ARAC</name>
<evidence type="ECO:0000313" key="3">
    <source>
        <dbReference type="EMBL" id="GFY74364.1"/>
    </source>
</evidence>
<comment type="caution">
    <text evidence="2">The sequence shown here is derived from an EMBL/GenBank/DDBJ whole genome shotgun (WGS) entry which is preliminary data.</text>
</comment>
<gene>
    <name evidence="2" type="ORF">TNIN_256241</name>
    <name evidence="3" type="ORF">TNIN_326151</name>
</gene>
<proteinExistence type="predicted"/>
<feature type="region of interest" description="Disordered" evidence="1">
    <location>
        <begin position="1"/>
        <end position="25"/>
    </location>
</feature>
<dbReference type="AlphaFoldDB" id="A0A8X6YEX1"/>